<dbReference type="PANTHER" id="PTHR24291">
    <property type="entry name" value="CYTOCHROME P450 FAMILY 4"/>
    <property type="match status" value="1"/>
</dbReference>
<reference evidence="12" key="1">
    <citation type="submission" date="2021-12" db="EMBL/GenBank/DDBJ databases">
        <authorList>
            <person name="King R."/>
        </authorList>
    </citation>
    <scope>NUCLEOTIDE SEQUENCE</scope>
</reference>
<keyword evidence="11" id="KW-0472">Membrane</keyword>
<evidence type="ECO:0000313" key="12">
    <source>
        <dbReference type="EMBL" id="CAH0387046.1"/>
    </source>
</evidence>
<dbReference type="PANTHER" id="PTHR24291:SF106">
    <property type="entry name" value="CYTOCHROME P450 4G1-RELATED"/>
    <property type="match status" value="1"/>
</dbReference>
<evidence type="ECO:0000256" key="2">
    <source>
        <dbReference type="ARBA" id="ARBA00010617"/>
    </source>
</evidence>
<dbReference type="GO" id="GO:0016705">
    <property type="term" value="F:oxidoreductase activity, acting on paired donors, with incorporation or reduction of molecular oxygen"/>
    <property type="evidence" value="ECO:0007669"/>
    <property type="project" value="InterPro"/>
</dbReference>
<keyword evidence="7 9" id="KW-0503">Monooxygenase</keyword>
<evidence type="ECO:0000256" key="7">
    <source>
        <dbReference type="ARBA" id="ARBA00023033"/>
    </source>
</evidence>
<dbReference type="SUPFAM" id="SSF48264">
    <property type="entry name" value="Cytochrome P450"/>
    <property type="match status" value="1"/>
</dbReference>
<evidence type="ECO:0000256" key="3">
    <source>
        <dbReference type="ARBA" id="ARBA00022617"/>
    </source>
</evidence>
<evidence type="ECO:0000256" key="9">
    <source>
        <dbReference type="RuleBase" id="RU000461"/>
    </source>
</evidence>
<evidence type="ECO:0000256" key="4">
    <source>
        <dbReference type="ARBA" id="ARBA00022723"/>
    </source>
</evidence>
<keyword evidence="5 9" id="KW-0560">Oxidoreductase</keyword>
<feature type="region of interest" description="Disordered" evidence="10">
    <location>
        <begin position="284"/>
        <end position="308"/>
    </location>
</feature>
<dbReference type="InterPro" id="IPR036396">
    <property type="entry name" value="Cyt_P450_sf"/>
</dbReference>
<evidence type="ECO:0000313" key="13">
    <source>
        <dbReference type="Proteomes" id="UP001152759"/>
    </source>
</evidence>
<keyword evidence="6 8" id="KW-0408">Iron</keyword>
<sequence>MAKTSLSSSSLFSNPDAFFYLLIPTIILWFVYFRMSRKRLYELAAQFQGLEGYPLVGSIHEFVGDPMKIFQKMWKLSHKYTKNGSPGKLWIGHRLIIFLSHPKDIEVIYGSQTHIYKSPEYGFFNSWLRSGILINNGEKWRALRKLIAPSFHLNVLRSFVDHFYKHSLSVVHKMKEEGSKEFDVHHYMGACTTEILLETAMGVDKKTHQVNGFEYASAVMKLCEILHLRQVKLWLRPDSAFKLTSYASEHNRLLKYIDELPQKVMKKKKADFLKKKQTTTEKCNTKSEEVKEAERGAQRLDAKRNKGEVTETVEGVSYGQSAGLKDDLDDDIGEKKRQPFLESLIENAANGANLTDEDIRDQINTIMFAGHDTTAAGSSFFLCMMGVRPDIQEKVVEELEQIFGDSDRPCTFEDTLEMKYMERCIMETLRLYPPVPMTGREPQEEIKLKSTDLTVPAKCTVLIGIFKLHRDPSIYPNPDEFNPDNFLPDKTSNRHYYAFVPFGAGPRGCLGRKFAMLQLKVLLSTVLRNYKIYSDVPQKDWKLQADIILKRADGFRIRLEPRKMTPKPKN</sequence>
<evidence type="ECO:0008006" key="14">
    <source>
        <dbReference type="Google" id="ProtNLM"/>
    </source>
</evidence>
<keyword evidence="13" id="KW-1185">Reference proteome</keyword>
<dbReference type="InterPro" id="IPR002401">
    <property type="entry name" value="Cyt_P450_E_grp-I"/>
</dbReference>
<evidence type="ECO:0000256" key="5">
    <source>
        <dbReference type="ARBA" id="ARBA00023002"/>
    </source>
</evidence>
<name>A0A9P0F380_BEMTA</name>
<dbReference type="CDD" id="cd20628">
    <property type="entry name" value="CYP4"/>
    <property type="match status" value="1"/>
</dbReference>
<organism evidence="12 13">
    <name type="scientific">Bemisia tabaci</name>
    <name type="common">Sweetpotato whitefly</name>
    <name type="synonym">Aleurodes tabaci</name>
    <dbReference type="NCBI Taxonomy" id="7038"/>
    <lineage>
        <taxon>Eukaryota</taxon>
        <taxon>Metazoa</taxon>
        <taxon>Ecdysozoa</taxon>
        <taxon>Arthropoda</taxon>
        <taxon>Hexapoda</taxon>
        <taxon>Insecta</taxon>
        <taxon>Pterygota</taxon>
        <taxon>Neoptera</taxon>
        <taxon>Paraneoptera</taxon>
        <taxon>Hemiptera</taxon>
        <taxon>Sternorrhyncha</taxon>
        <taxon>Aleyrodoidea</taxon>
        <taxon>Aleyrodidae</taxon>
        <taxon>Aleyrodinae</taxon>
        <taxon>Bemisia</taxon>
    </lineage>
</organism>
<dbReference type="EMBL" id="OU963864">
    <property type="protein sequence ID" value="CAH0387046.1"/>
    <property type="molecule type" value="Genomic_DNA"/>
</dbReference>
<comment type="similarity">
    <text evidence="2 9">Belongs to the cytochrome P450 family.</text>
</comment>
<keyword evidence="11" id="KW-0812">Transmembrane</keyword>
<dbReference type="Proteomes" id="UP001152759">
    <property type="component" value="Chromosome 3"/>
</dbReference>
<dbReference type="GO" id="GO:0004497">
    <property type="term" value="F:monooxygenase activity"/>
    <property type="evidence" value="ECO:0007669"/>
    <property type="project" value="UniProtKB-KW"/>
</dbReference>
<dbReference type="PRINTS" id="PR00463">
    <property type="entry name" value="EP450I"/>
</dbReference>
<keyword evidence="4 8" id="KW-0479">Metal-binding</keyword>
<comment type="cofactor">
    <cofactor evidence="1 8">
        <name>heme</name>
        <dbReference type="ChEBI" id="CHEBI:30413"/>
    </cofactor>
</comment>
<dbReference type="GO" id="GO:0020037">
    <property type="term" value="F:heme binding"/>
    <property type="evidence" value="ECO:0007669"/>
    <property type="project" value="InterPro"/>
</dbReference>
<keyword evidence="3 8" id="KW-0349">Heme</keyword>
<accession>A0A9P0F380</accession>
<feature type="transmembrane region" description="Helical" evidence="11">
    <location>
        <begin position="17"/>
        <end position="33"/>
    </location>
</feature>
<dbReference type="InterPro" id="IPR017972">
    <property type="entry name" value="Cyt_P450_CS"/>
</dbReference>
<evidence type="ECO:0000256" key="6">
    <source>
        <dbReference type="ARBA" id="ARBA00023004"/>
    </source>
</evidence>
<dbReference type="GO" id="GO:0005506">
    <property type="term" value="F:iron ion binding"/>
    <property type="evidence" value="ECO:0007669"/>
    <property type="project" value="InterPro"/>
</dbReference>
<dbReference type="AlphaFoldDB" id="A0A9P0F380"/>
<dbReference type="PROSITE" id="PS00086">
    <property type="entry name" value="CYTOCHROME_P450"/>
    <property type="match status" value="1"/>
</dbReference>
<evidence type="ECO:0000256" key="8">
    <source>
        <dbReference type="PIRSR" id="PIRSR602401-1"/>
    </source>
</evidence>
<dbReference type="Pfam" id="PF00067">
    <property type="entry name" value="p450"/>
    <property type="match status" value="1"/>
</dbReference>
<dbReference type="PRINTS" id="PR00385">
    <property type="entry name" value="P450"/>
</dbReference>
<protein>
    <recommendedName>
        <fullName evidence="14">Cytochrome P450</fullName>
    </recommendedName>
</protein>
<keyword evidence="11" id="KW-1133">Transmembrane helix</keyword>
<dbReference type="Gene3D" id="1.10.630.10">
    <property type="entry name" value="Cytochrome P450"/>
    <property type="match status" value="1"/>
</dbReference>
<evidence type="ECO:0000256" key="11">
    <source>
        <dbReference type="SAM" id="Phobius"/>
    </source>
</evidence>
<evidence type="ECO:0000256" key="10">
    <source>
        <dbReference type="SAM" id="MobiDB-lite"/>
    </source>
</evidence>
<evidence type="ECO:0000256" key="1">
    <source>
        <dbReference type="ARBA" id="ARBA00001971"/>
    </source>
</evidence>
<feature type="binding site" description="axial binding residue" evidence="8">
    <location>
        <position position="509"/>
    </location>
    <ligand>
        <name>heme</name>
        <dbReference type="ChEBI" id="CHEBI:30413"/>
    </ligand>
    <ligandPart>
        <name>Fe</name>
        <dbReference type="ChEBI" id="CHEBI:18248"/>
    </ligandPart>
</feature>
<gene>
    <name evidence="12" type="ORF">BEMITA_LOCUS6105</name>
</gene>
<dbReference type="InterPro" id="IPR050196">
    <property type="entry name" value="Cytochrome_P450_Monoox"/>
</dbReference>
<proteinExistence type="inferred from homology"/>
<dbReference type="InterPro" id="IPR001128">
    <property type="entry name" value="Cyt_P450"/>
</dbReference>